<evidence type="ECO:0000256" key="1">
    <source>
        <dbReference type="SAM" id="Coils"/>
    </source>
</evidence>
<evidence type="ECO:0000313" key="6">
    <source>
        <dbReference type="Xenbase" id="XB-GENE-17339257"/>
    </source>
</evidence>
<dbReference type="OrthoDB" id="9391002at2759"/>
<dbReference type="OMA" id="ETEYIKQ"/>
<dbReference type="PaxDb" id="8355-A0A1L8HRZ5"/>
<dbReference type="GO" id="GO:0034454">
    <property type="term" value="P:microtubule anchoring at centrosome"/>
    <property type="evidence" value="ECO:0000318"/>
    <property type="project" value="GO_Central"/>
</dbReference>
<feature type="region of interest" description="Disordered" evidence="2">
    <location>
        <begin position="143"/>
        <end position="170"/>
    </location>
</feature>
<dbReference type="Xenbase" id="XB-GENE-17339257">
    <property type="gene designation" value="ccdc68.S"/>
</dbReference>
<keyword evidence="1" id="KW-0175">Coiled coil</keyword>
<evidence type="ECO:0000313" key="4">
    <source>
        <dbReference type="RefSeq" id="XP_018100067.1"/>
    </source>
</evidence>
<dbReference type="RefSeq" id="XP_018100068.1">
    <property type="nucleotide sequence ID" value="XM_018244579.2"/>
</dbReference>
<dbReference type="KEGG" id="xla:108707332"/>
<dbReference type="Bgee" id="108707332">
    <property type="expression patterns" value="Expressed in stomach and 14 other cell types or tissues"/>
</dbReference>
<organism evidence="5">
    <name type="scientific">Xenopus laevis</name>
    <name type="common">African clawed frog</name>
    <dbReference type="NCBI Taxonomy" id="8355"/>
    <lineage>
        <taxon>Eukaryota</taxon>
        <taxon>Metazoa</taxon>
        <taxon>Chordata</taxon>
        <taxon>Craniata</taxon>
        <taxon>Vertebrata</taxon>
        <taxon>Euteleostomi</taxon>
        <taxon>Amphibia</taxon>
        <taxon>Batrachia</taxon>
        <taxon>Anura</taxon>
        <taxon>Pipoidea</taxon>
        <taxon>Pipidae</taxon>
        <taxon>Xenopodinae</taxon>
        <taxon>Xenopus</taxon>
        <taxon>Xenopus</taxon>
    </lineage>
</organism>
<reference evidence="4 5" key="1">
    <citation type="submission" date="2022-04" db="UniProtKB">
        <authorList>
            <consortium name="RefSeq"/>
        </authorList>
    </citation>
    <scope>IDENTIFICATION</scope>
    <source>
        <strain evidence="4 5">J_2021</strain>
        <tissue evidence="4 5">Erythrocytes</tissue>
    </source>
</reference>
<dbReference type="PANTHER" id="PTHR23171:SF3">
    <property type="entry name" value="COILED-COIL DOMAIN-CONTAINING PROTEIN 68"/>
    <property type="match status" value="1"/>
</dbReference>
<protein>
    <submittedName>
        <fullName evidence="4 5">Coiled-coil domain-containing protein 68</fullName>
    </submittedName>
</protein>
<accession>A0A1L8HRZ5</accession>
<dbReference type="GeneID" id="108707332"/>
<feature type="coiled-coil region" evidence="1">
    <location>
        <begin position="259"/>
        <end position="303"/>
    </location>
</feature>
<dbReference type="InterPro" id="IPR051375">
    <property type="entry name" value="Tuftelin_GRINL1A/MYZAP/CCD68"/>
</dbReference>
<dbReference type="AGR" id="Xenbase:XB-GENE-17339257"/>
<dbReference type="RefSeq" id="XP_018100067.1">
    <property type="nucleotide sequence ID" value="XM_018244578.2"/>
</dbReference>
<sequence length="346" mass="40932">MTSLTVVEHAFPRKHNESKRGDDVFYLYGSTFTHISEETEYVRKIRGTLEKINGQLFKNERNTDYANSNEDENVANLQQNGTGRYENLFESKYIQIVDKLEEKELRLVETHKENADLQIKLEATREAGAGALRNATRKLYENYSKKSEERRKSHEEEKQKLQASAADHEKEFKQSIKKLHTIAEKIQDKHERITELQNLMQRMEEEKSILLEKRRLLEEEISRRMSDPTNINGCRDTRTEISTVEEQIHHLQQLMMSQHQFLHALIQESEELKNRLKEQDLTIEDLKDKISFLEHQNRELKNNIDHWSPDKTKVSKGTLIKESMFDITSPYSRLLNLRTRYVTEKS</sequence>
<evidence type="ECO:0000313" key="3">
    <source>
        <dbReference type="Proteomes" id="UP000186698"/>
    </source>
</evidence>
<dbReference type="Proteomes" id="UP000186698">
    <property type="component" value="Chromosome 1S"/>
</dbReference>
<dbReference type="PANTHER" id="PTHR23171">
    <property type="entry name" value="GDOWN1"/>
    <property type="match status" value="1"/>
</dbReference>
<dbReference type="CTD" id="108707332"/>
<dbReference type="GO" id="GO:0005814">
    <property type="term" value="C:centriole"/>
    <property type="evidence" value="ECO:0000318"/>
    <property type="project" value="GO_Central"/>
</dbReference>
<proteinExistence type="predicted"/>
<dbReference type="STRING" id="8355.A0A1L8HRZ5"/>
<keyword evidence="3" id="KW-1185">Reference proteome</keyword>
<dbReference type="GO" id="GO:0035556">
    <property type="term" value="P:intracellular signal transduction"/>
    <property type="evidence" value="ECO:0007669"/>
    <property type="project" value="TreeGrafter"/>
</dbReference>
<name>A0A1L8HRZ5_XENLA</name>
<gene>
    <name evidence="4 5 6" type="primary">ccdc68.S</name>
</gene>
<evidence type="ECO:0000256" key="2">
    <source>
        <dbReference type="SAM" id="MobiDB-lite"/>
    </source>
</evidence>
<evidence type="ECO:0000313" key="5">
    <source>
        <dbReference type="RefSeq" id="XP_018100068.1"/>
    </source>
</evidence>
<dbReference type="AlphaFoldDB" id="A0A1L8HRZ5"/>